<reference evidence="1" key="1">
    <citation type="submission" date="2022-04" db="EMBL/GenBank/DDBJ databases">
        <title>Chromosome-scale genome assembly of Holotrichia oblita Faldermann.</title>
        <authorList>
            <person name="Rongchong L."/>
        </authorList>
    </citation>
    <scope>NUCLEOTIDE SEQUENCE</scope>
    <source>
        <strain evidence="1">81SQS9</strain>
    </source>
</reference>
<comment type="caution">
    <text evidence="1">The sequence shown here is derived from an EMBL/GenBank/DDBJ whole genome shotgun (WGS) entry which is preliminary data.</text>
</comment>
<gene>
    <name evidence="1" type="ORF">MML48_2g00001414</name>
</gene>
<name>A0ACB9TJ48_HOLOL</name>
<organism evidence="1 2">
    <name type="scientific">Holotrichia oblita</name>
    <name type="common">Chafer beetle</name>
    <dbReference type="NCBI Taxonomy" id="644536"/>
    <lineage>
        <taxon>Eukaryota</taxon>
        <taxon>Metazoa</taxon>
        <taxon>Ecdysozoa</taxon>
        <taxon>Arthropoda</taxon>
        <taxon>Hexapoda</taxon>
        <taxon>Insecta</taxon>
        <taxon>Pterygota</taxon>
        <taxon>Neoptera</taxon>
        <taxon>Endopterygota</taxon>
        <taxon>Coleoptera</taxon>
        <taxon>Polyphaga</taxon>
        <taxon>Scarabaeiformia</taxon>
        <taxon>Scarabaeidae</taxon>
        <taxon>Melolonthinae</taxon>
        <taxon>Holotrichia</taxon>
    </lineage>
</organism>
<sequence>MVEENVENKTASVDNQSVEDEIKEEKEDTADTTEKSQEEWQDILGSGSIMKKTIRTGKPDSRPQRLQICEINYECKLENGILVEKCNNFIMQLGDCDVIQGLDLAIGLMNVEEICKLKIESRLAYGTKGLPPLIPADEKIFYHVELVSVKNEEDAETLSINERKAMGNKKRERGNWWYGRGENALAIQCYRRALDYLDELEGGVKMGDSEETTDISDGELQNLLEDRLNVCNNMAAAQIKLGLYDPALNSLETVLRCQPHNVKALYRKAKIYRAKNEYNTSLKFLQKANEVSPDDTDIQKEISSLSSLIKKQRVSEKELAQRMFNMKDNGNQKKGKKFDSKLQALTMFGASVIVGLVGFVMYKYKYV</sequence>
<evidence type="ECO:0000313" key="1">
    <source>
        <dbReference type="EMBL" id="KAI4466772.1"/>
    </source>
</evidence>
<keyword evidence="1" id="KW-0413">Isomerase</keyword>
<evidence type="ECO:0000313" key="2">
    <source>
        <dbReference type="Proteomes" id="UP001056778"/>
    </source>
</evidence>
<protein>
    <submittedName>
        <fullName evidence="1">Peptidylprolyl isomerase</fullName>
    </submittedName>
</protein>
<dbReference type="Proteomes" id="UP001056778">
    <property type="component" value="Chromosome 2"/>
</dbReference>
<keyword evidence="2" id="KW-1185">Reference proteome</keyword>
<accession>A0ACB9TJ48</accession>
<dbReference type="EMBL" id="CM043016">
    <property type="protein sequence ID" value="KAI4466772.1"/>
    <property type="molecule type" value="Genomic_DNA"/>
</dbReference>
<proteinExistence type="predicted"/>